<sequence length="1024" mass="112276">MGNRRKSVEKMDMSDDFGDLEDELMTLERNECAYLNAPTFVADAPQSAPPALPVATPPPAARAADAAPNSAPTSAPAPVVSMLDLIKSSLSTAVNELLERAEQLRVLHATLNGEVCVDSASSSVAKEEDERIARRKAVVDSLIEQRKQAITLRVLQRSRDARAGGANANDPERMHAKLDQIEAQSLAESERPSSPVIWTALVELLTQEERDYMAKSADEIFEEQLKYPKDVEEKHELIRTHLDAIFQHAAPTKNGHVLRRSASHSIGNVLRDFNSIFCACYDNYLRAVEHIAIVLPMAAADVNQVAAILAQVLVFKYKALGEWHEFVQGCVLDALFVHLQPTLHGLYVVAFAAEDSFVEQRALALRERRLADFGVRPRFRLDDGDASDSGANNGLLDHNELRLRSLRRYEAAIYIMNDLPNHRSPWEKLALLAKLCRTIDETIRTYYAELRSTPTPPPENLNLTADDLCSLLAFVLVMSPAMCRHVYSQLAILGSFLPPSHAAGEEGFAIATFTSAVRFLTHLTVDDALKSILHSNASMSAPSRSSVILLVVAVLHCVVLWSLRVSVSELTPVVQALTSTVYFRRESNGSIFALDSRDNSVNELQDSQLYARYVGLAMHQSSGRIFWSDGRSIKYKAVDVPQPPLPPPTTTTLVGSLAHVTWHGVNFGTQRSDLMELRVLDVPCVSVLQWSPTMVECIVALPTTDATSVTTDNCVIRTTSGSMTGFARNYGEMRAYGYPSPIVEYLELVVRPLRPQALAFENAILPSADNDQWLYWSNTLDGNIYRSSLTSTALEVVQTRAWGVRGLALLPASAQVANGSAVLFFSLEGKGKIMQRLLPSSNPNVAATVLLTGLSSPRGLAVSATQSKLFFAEKTGRIFKVQLVSAPQSLVQGASKRVLTLPTTTRLDGLAVDSSNLYWCETNSNVVARASIDAFERQVLVGGSANLALSWPRAVVLRTFNGISNALDSGQFFFSEYTGRISRGTAATVIINELTAPTMIHLDQLLLQASSQTHNSHVHFYGLE</sequence>
<dbReference type="SUPFAM" id="SSF63825">
    <property type="entry name" value="YWTD domain"/>
    <property type="match status" value="1"/>
</dbReference>
<protein>
    <recommendedName>
        <fullName evidence="2">VPS9 domain-containing protein</fullName>
    </recommendedName>
</protein>
<feature type="compositionally biased region" description="Pro residues" evidence="1">
    <location>
        <begin position="47"/>
        <end position="60"/>
    </location>
</feature>
<dbReference type="Pfam" id="PF02204">
    <property type="entry name" value="VPS9"/>
    <property type="match status" value="1"/>
</dbReference>
<proteinExistence type="predicted"/>
<name>A0AAV2YV58_9STRA</name>
<feature type="compositionally biased region" description="Low complexity" evidence="1">
    <location>
        <begin position="61"/>
        <end position="74"/>
    </location>
</feature>
<dbReference type="InterPro" id="IPR037191">
    <property type="entry name" value="VPS9_dom_sf"/>
</dbReference>
<dbReference type="InterPro" id="IPR011042">
    <property type="entry name" value="6-blade_b-propeller_TolB-like"/>
</dbReference>
<dbReference type="EMBL" id="DAKRPA010000167">
    <property type="protein sequence ID" value="DAZ96464.1"/>
    <property type="molecule type" value="Genomic_DNA"/>
</dbReference>
<evidence type="ECO:0000313" key="3">
    <source>
        <dbReference type="EMBL" id="DAZ96464.1"/>
    </source>
</evidence>
<dbReference type="SUPFAM" id="SSF109993">
    <property type="entry name" value="VPS9 domain"/>
    <property type="match status" value="1"/>
</dbReference>
<dbReference type="Gene3D" id="2.120.10.30">
    <property type="entry name" value="TolB, C-terminal domain"/>
    <property type="match status" value="2"/>
</dbReference>
<organism evidence="3 4">
    <name type="scientific">Lagenidium giganteum</name>
    <dbReference type="NCBI Taxonomy" id="4803"/>
    <lineage>
        <taxon>Eukaryota</taxon>
        <taxon>Sar</taxon>
        <taxon>Stramenopiles</taxon>
        <taxon>Oomycota</taxon>
        <taxon>Peronosporomycetes</taxon>
        <taxon>Pythiales</taxon>
        <taxon>Pythiaceae</taxon>
    </lineage>
</organism>
<accession>A0AAV2YV58</accession>
<dbReference type="PROSITE" id="PS51205">
    <property type="entry name" value="VPS9"/>
    <property type="match status" value="1"/>
</dbReference>
<dbReference type="SUPFAM" id="SSF101898">
    <property type="entry name" value="NHL repeat"/>
    <property type="match status" value="1"/>
</dbReference>
<reference evidence="3" key="1">
    <citation type="submission" date="2022-11" db="EMBL/GenBank/DDBJ databases">
        <authorList>
            <person name="Morgan W.R."/>
            <person name="Tartar A."/>
        </authorList>
    </citation>
    <scope>NUCLEOTIDE SEQUENCE</scope>
    <source>
        <strain evidence="3">ARSEF 373</strain>
    </source>
</reference>
<feature type="region of interest" description="Disordered" evidence="1">
    <location>
        <begin position="45"/>
        <end position="74"/>
    </location>
</feature>
<feature type="domain" description="VPS9" evidence="2">
    <location>
        <begin position="352"/>
        <end position="529"/>
    </location>
</feature>
<dbReference type="Gene3D" id="1.20.1050.80">
    <property type="entry name" value="VPS9 domain"/>
    <property type="match status" value="1"/>
</dbReference>
<evidence type="ECO:0000313" key="4">
    <source>
        <dbReference type="Proteomes" id="UP001146120"/>
    </source>
</evidence>
<evidence type="ECO:0000256" key="1">
    <source>
        <dbReference type="SAM" id="MobiDB-lite"/>
    </source>
</evidence>
<dbReference type="AlphaFoldDB" id="A0AAV2YV58"/>
<gene>
    <name evidence="3" type="ORF">N0F65_006510</name>
</gene>
<dbReference type="Proteomes" id="UP001146120">
    <property type="component" value="Unassembled WGS sequence"/>
</dbReference>
<reference evidence="3" key="2">
    <citation type="journal article" date="2023" name="Microbiol Resour">
        <title>Decontamination and Annotation of the Draft Genome Sequence of the Oomycete Lagenidium giganteum ARSEF 373.</title>
        <authorList>
            <person name="Morgan W.R."/>
            <person name="Tartar A."/>
        </authorList>
    </citation>
    <scope>NUCLEOTIDE SEQUENCE</scope>
    <source>
        <strain evidence="3">ARSEF 373</strain>
    </source>
</reference>
<comment type="caution">
    <text evidence="3">The sequence shown here is derived from an EMBL/GenBank/DDBJ whole genome shotgun (WGS) entry which is preliminary data.</text>
</comment>
<keyword evidence="4" id="KW-1185">Reference proteome</keyword>
<dbReference type="InterPro" id="IPR003123">
    <property type="entry name" value="VPS9"/>
</dbReference>
<evidence type="ECO:0000259" key="2">
    <source>
        <dbReference type="PROSITE" id="PS51205"/>
    </source>
</evidence>